<protein>
    <submittedName>
        <fullName evidence="5">Intraflagellar transport 122</fullName>
    </submittedName>
</protein>
<reference evidence="5" key="1">
    <citation type="submission" date="2025-08" db="UniProtKB">
        <authorList>
            <consortium name="Ensembl"/>
        </authorList>
    </citation>
    <scope>IDENTIFICATION</scope>
</reference>
<dbReference type="GO" id="GO:1905515">
    <property type="term" value="P:non-motile cilium assembly"/>
    <property type="evidence" value="ECO:0007669"/>
    <property type="project" value="TreeGrafter"/>
</dbReference>
<keyword evidence="3" id="KW-0677">Repeat</keyword>
<dbReference type="GO" id="GO:0061512">
    <property type="term" value="P:protein localization to cilium"/>
    <property type="evidence" value="ECO:0007669"/>
    <property type="project" value="TreeGrafter"/>
</dbReference>
<keyword evidence="2" id="KW-0853">WD repeat</keyword>
<dbReference type="Proteomes" id="UP000694420">
    <property type="component" value="Unplaced"/>
</dbReference>
<dbReference type="GO" id="GO:0035721">
    <property type="term" value="P:intraciliary retrograde transport"/>
    <property type="evidence" value="ECO:0007669"/>
    <property type="project" value="TreeGrafter"/>
</dbReference>
<evidence type="ECO:0000256" key="1">
    <source>
        <dbReference type="ARBA" id="ARBA00004120"/>
    </source>
</evidence>
<reference evidence="5" key="2">
    <citation type="submission" date="2025-09" db="UniProtKB">
        <authorList>
            <consortium name="Ensembl"/>
        </authorList>
    </citation>
    <scope>IDENTIFICATION</scope>
</reference>
<evidence type="ECO:0000256" key="2">
    <source>
        <dbReference type="ARBA" id="ARBA00022574"/>
    </source>
</evidence>
<dbReference type="InterPro" id="IPR039857">
    <property type="entry name" value="Ift122/121"/>
</dbReference>
<feature type="domain" description="IFT122 first beta-propeller" evidence="4">
    <location>
        <begin position="2"/>
        <end position="74"/>
    </location>
</feature>
<dbReference type="InterPro" id="IPR015943">
    <property type="entry name" value="WD40/YVTN_repeat-like_dom_sf"/>
</dbReference>
<dbReference type="InterPro" id="IPR056153">
    <property type="entry name" value="Beta-prop_IFT122_1st"/>
</dbReference>
<dbReference type="GO" id="GO:0030991">
    <property type="term" value="C:intraciliary transport particle A"/>
    <property type="evidence" value="ECO:0007669"/>
    <property type="project" value="TreeGrafter"/>
</dbReference>
<dbReference type="GO" id="GO:0097730">
    <property type="term" value="C:non-motile cilium"/>
    <property type="evidence" value="ECO:0007669"/>
    <property type="project" value="TreeGrafter"/>
</dbReference>
<evidence type="ECO:0000259" key="4">
    <source>
        <dbReference type="Pfam" id="PF23381"/>
    </source>
</evidence>
<evidence type="ECO:0000256" key="3">
    <source>
        <dbReference type="ARBA" id="ARBA00022737"/>
    </source>
</evidence>
<dbReference type="PANTHER" id="PTHR12764:SF4">
    <property type="entry name" value="INTRAFLAGELLAR TRANSPORT PROTEIN 122 HOMOLOG"/>
    <property type="match status" value="1"/>
</dbReference>
<name>A0A8C6Z987_NOTPE</name>
<dbReference type="AlphaFoldDB" id="A0A8C6Z987"/>
<dbReference type="SUPFAM" id="SSF50978">
    <property type="entry name" value="WD40 repeat-like"/>
    <property type="match status" value="1"/>
</dbReference>
<dbReference type="InterPro" id="IPR036322">
    <property type="entry name" value="WD40_repeat_dom_sf"/>
</dbReference>
<dbReference type="Pfam" id="PF23381">
    <property type="entry name" value="Beta-prop_IFT122_1st"/>
    <property type="match status" value="1"/>
</dbReference>
<sequence>MRAALTWRDKAEQCIYDLAFKPDGTQLIIAAGNKLLVYDTSDGTLIQPLKGHKDTVYCVAYAKDGVLCKWGSAAAQRHLQC</sequence>
<dbReference type="Gene3D" id="2.130.10.10">
    <property type="entry name" value="YVTN repeat-like/Quinoprotein amine dehydrogenase"/>
    <property type="match status" value="1"/>
</dbReference>
<evidence type="ECO:0000313" key="5">
    <source>
        <dbReference type="Ensembl" id="ENSNPEP00000008453.1"/>
    </source>
</evidence>
<accession>A0A8C6Z987</accession>
<organism evidence="5 6">
    <name type="scientific">Nothoprocta perdicaria</name>
    <name type="common">Chilean tinamou</name>
    <name type="synonym">Crypturus perdicarius</name>
    <dbReference type="NCBI Taxonomy" id="30464"/>
    <lineage>
        <taxon>Eukaryota</taxon>
        <taxon>Metazoa</taxon>
        <taxon>Chordata</taxon>
        <taxon>Craniata</taxon>
        <taxon>Vertebrata</taxon>
        <taxon>Euteleostomi</taxon>
        <taxon>Archelosauria</taxon>
        <taxon>Archosauria</taxon>
        <taxon>Dinosauria</taxon>
        <taxon>Saurischia</taxon>
        <taxon>Theropoda</taxon>
        <taxon>Coelurosauria</taxon>
        <taxon>Aves</taxon>
        <taxon>Palaeognathae</taxon>
        <taxon>Tinamiformes</taxon>
        <taxon>Tinamidae</taxon>
        <taxon>Nothoprocta</taxon>
    </lineage>
</organism>
<gene>
    <name evidence="5" type="primary">IFT122</name>
</gene>
<evidence type="ECO:0000313" key="6">
    <source>
        <dbReference type="Proteomes" id="UP000694420"/>
    </source>
</evidence>
<comment type="subcellular location">
    <subcellularLocation>
        <location evidence="1">Cytoplasm</location>
        <location evidence="1">Cytoskeleton</location>
        <location evidence="1">Cilium basal body</location>
    </subcellularLocation>
</comment>
<dbReference type="PANTHER" id="PTHR12764">
    <property type="entry name" value="WD REPEAT DOMAIN-RELATED"/>
    <property type="match status" value="1"/>
</dbReference>
<dbReference type="Ensembl" id="ENSNPET00000008664.1">
    <property type="protein sequence ID" value="ENSNPEP00000008453.1"/>
    <property type="gene ID" value="ENSNPEG00000006337.1"/>
</dbReference>
<keyword evidence="6" id="KW-1185">Reference proteome</keyword>
<proteinExistence type="predicted"/>